<dbReference type="NCBIfam" id="TIGR01422">
    <property type="entry name" value="phosphonatase"/>
    <property type="match status" value="1"/>
</dbReference>
<dbReference type="GO" id="GO:0006281">
    <property type="term" value="P:DNA repair"/>
    <property type="evidence" value="ECO:0007669"/>
    <property type="project" value="TreeGrafter"/>
</dbReference>
<name>A0A5K7Z934_9BACT</name>
<dbReference type="OrthoDB" id="5504491at2"/>
<dbReference type="InterPro" id="IPR023198">
    <property type="entry name" value="PGP-like_dom2"/>
</dbReference>
<comment type="function">
    <text evidence="8">Involved in phosphonate degradation.</text>
</comment>
<dbReference type="Pfam" id="PF00702">
    <property type="entry name" value="Hydrolase"/>
    <property type="match status" value="1"/>
</dbReference>
<dbReference type="RefSeq" id="WP_155306999.1">
    <property type="nucleotide sequence ID" value="NZ_AP021875.1"/>
</dbReference>
<evidence type="ECO:0000313" key="11">
    <source>
        <dbReference type="Proteomes" id="UP000427769"/>
    </source>
</evidence>
<evidence type="ECO:0000256" key="2">
    <source>
        <dbReference type="ARBA" id="ARBA00011738"/>
    </source>
</evidence>
<sequence length="277" mass="30376">MSTSIPESSYTGPVQAVVLDWAGTAVDYGCMGPADVFVKVFAAFDVTVTTAEARQFMGLEKKEHIRSMCKLPEIAGQWQEKYGQLPDNRDVAKLYEKTEPMMVAAIVDHAEPITGLLPFVDAMRTRGIKIGSCTGYTAPMMEVLVPEAARMGYRPDCSVCSSDVPAGRPLPWMCYQNAIQLQIYPFAAMIKIGDTVSDIQEGRNAGMWTVGLTQSGNELGLPEDQVAALPEEELNRRLAAIEARYVNAGAHYVVKGIWDCLNVVDDIARRLENGEHP</sequence>
<dbReference type="InterPro" id="IPR023214">
    <property type="entry name" value="HAD_sf"/>
</dbReference>
<dbReference type="InterPro" id="IPR006323">
    <property type="entry name" value="Phosphonoacetald_hydro"/>
</dbReference>
<dbReference type="CDD" id="cd02586">
    <property type="entry name" value="HAD_PHN"/>
    <property type="match status" value="1"/>
</dbReference>
<keyword evidence="3" id="KW-0479">Metal-binding</keyword>
<dbReference type="Gene3D" id="1.10.150.240">
    <property type="entry name" value="Putative phosphatase, domain 2"/>
    <property type="match status" value="1"/>
</dbReference>
<dbReference type="GO" id="GO:0019700">
    <property type="term" value="P:organic phosphonate catabolic process"/>
    <property type="evidence" value="ECO:0007669"/>
    <property type="project" value="InterPro"/>
</dbReference>
<comment type="subunit">
    <text evidence="2">Homodimer.</text>
</comment>
<dbReference type="PANTHER" id="PTHR43434:SF19">
    <property type="entry name" value="PHOSPHONOACETALDEHYDE HYDROLASE"/>
    <property type="match status" value="1"/>
</dbReference>
<dbReference type="Gene3D" id="3.40.50.1000">
    <property type="entry name" value="HAD superfamily/HAD-like"/>
    <property type="match status" value="1"/>
</dbReference>
<keyword evidence="5" id="KW-0460">Magnesium</keyword>
<proteinExistence type="inferred from homology"/>
<evidence type="ECO:0000256" key="9">
    <source>
        <dbReference type="ARBA" id="ARBA00066472"/>
    </source>
</evidence>
<evidence type="ECO:0000313" key="10">
    <source>
        <dbReference type="EMBL" id="BBO78356.1"/>
    </source>
</evidence>
<evidence type="ECO:0000256" key="6">
    <source>
        <dbReference type="ARBA" id="ARBA00023270"/>
    </source>
</evidence>
<dbReference type="SUPFAM" id="SSF56784">
    <property type="entry name" value="HAD-like"/>
    <property type="match status" value="1"/>
</dbReference>
<protein>
    <recommendedName>
        <fullName evidence="9">phosphonoacetaldehyde hydrolase</fullName>
        <ecNumber evidence="9">3.11.1.1</ecNumber>
    </recommendedName>
</protein>
<reference evidence="10 11" key="1">
    <citation type="submission" date="2019-11" db="EMBL/GenBank/DDBJ databases">
        <title>Comparative genomics of hydrocarbon-degrading Desulfosarcina strains.</title>
        <authorList>
            <person name="Watanabe M."/>
            <person name="Kojima H."/>
            <person name="Fukui M."/>
        </authorList>
    </citation>
    <scope>NUCLEOTIDE SEQUENCE [LARGE SCALE GENOMIC DNA]</scope>
    <source>
        <strain evidence="10 11">PP31</strain>
    </source>
</reference>
<dbReference type="PANTHER" id="PTHR43434">
    <property type="entry name" value="PHOSPHOGLYCOLATE PHOSPHATASE"/>
    <property type="match status" value="1"/>
</dbReference>
<evidence type="ECO:0000256" key="7">
    <source>
        <dbReference type="ARBA" id="ARBA00052005"/>
    </source>
</evidence>
<accession>A0A5K7Z934</accession>
<dbReference type="FunFam" id="1.10.150.240:FF:000006">
    <property type="entry name" value="Phosphonoacetaldehyde hydrolase"/>
    <property type="match status" value="1"/>
</dbReference>
<dbReference type="InterPro" id="IPR050155">
    <property type="entry name" value="HAD-like_hydrolase_sf"/>
</dbReference>
<dbReference type="InterPro" id="IPR036412">
    <property type="entry name" value="HAD-like_sf"/>
</dbReference>
<evidence type="ECO:0000256" key="8">
    <source>
        <dbReference type="ARBA" id="ARBA00056573"/>
    </source>
</evidence>
<gene>
    <name evidence="10" type="primary">phnX</name>
    <name evidence="10" type="ORF">DSCW_57730</name>
</gene>
<dbReference type="KEGG" id="dwd:DSCW_57730"/>
<dbReference type="EMBL" id="AP021875">
    <property type="protein sequence ID" value="BBO78356.1"/>
    <property type="molecule type" value="Genomic_DNA"/>
</dbReference>
<dbReference type="GO" id="GO:0050194">
    <property type="term" value="F:phosphonoacetaldehyde hydrolase activity"/>
    <property type="evidence" value="ECO:0007669"/>
    <property type="project" value="UniProtKB-EC"/>
</dbReference>
<comment type="cofactor">
    <cofactor evidence="1">
        <name>Mg(2+)</name>
        <dbReference type="ChEBI" id="CHEBI:18420"/>
    </cofactor>
</comment>
<evidence type="ECO:0000256" key="1">
    <source>
        <dbReference type="ARBA" id="ARBA00001946"/>
    </source>
</evidence>
<evidence type="ECO:0000256" key="3">
    <source>
        <dbReference type="ARBA" id="ARBA00022723"/>
    </source>
</evidence>
<evidence type="ECO:0000256" key="5">
    <source>
        <dbReference type="ARBA" id="ARBA00022842"/>
    </source>
</evidence>
<keyword evidence="6" id="KW-0704">Schiff base</keyword>
<keyword evidence="11" id="KW-1185">Reference proteome</keyword>
<dbReference type="EC" id="3.11.1.1" evidence="9"/>
<dbReference type="HAMAP" id="MF_01375">
    <property type="entry name" value="PhnX"/>
    <property type="match status" value="1"/>
</dbReference>
<evidence type="ECO:0000256" key="4">
    <source>
        <dbReference type="ARBA" id="ARBA00022801"/>
    </source>
</evidence>
<organism evidence="10 11">
    <name type="scientific">Desulfosarcina widdelii</name>
    <dbReference type="NCBI Taxonomy" id="947919"/>
    <lineage>
        <taxon>Bacteria</taxon>
        <taxon>Pseudomonadati</taxon>
        <taxon>Thermodesulfobacteriota</taxon>
        <taxon>Desulfobacteria</taxon>
        <taxon>Desulfobacterales</taxon>
        <taxon>Desulfosarcinaceae</taxon>
        <taxon>Desulfosarcina</taxon>
    </lineage>
</organism>
<dbReference type="GO" id="GO:0008967">
    <property type="term" value="F:phosphoglycolate phosphatase activity"/>
    <property type="evidence" value="ECO:0007669"/>
    <property type="project" value="TreeGrafter"/>
</dbReference>
<dbReference type="SFLD" id="SFLDS00003">
    <property type="entry name" value="Haloacid_Dehalogenase"/>
    <property type="match status" value="1"/>
</dbReference>
<dbReference type="SFLD" id="SFLDG01129">
    <property type="entry name" value="C1.5:_HAD__Beta-PGM__Phosphata"/>
    <property type="match status" value="1"/>
</dbReference>
<dbReference type="AlphaFoldDB" id="A0A5K7Z934"/>
<comment type="catalytic activity">
    <reaction evidence="7">
        <text>phosphonoacetaldehyde + H2O = acetaldehyde + phosphate + H(+)</text>
        <dbReference type="Rhea" id="RHEA:18905"/>
        <dbReference type="ChEBI" id="CHEBI:15343"/>
        <dbReference type="ChEBI" id="CHEBI:15377"/>
        <dbReference type="ChEBI" id="CHEBI:15378"/>
        <dbReference type="ChEBI" id="CHEBI:43474"/>
        <dbReference type="ChEBI" id="CHEBI:58383"/>
        <dbReference type="EC" id="3.11.1.1"/>
    </reaction>
</comment>
<dbReference type="GO" id="GO:0005829">
    <property type="term" value="C:cytosol"/>
    <property type="evidence" value="ECO:0007669"/>
    <property type="project" value="TreeGrafter"/>
</dbReference>
<keyword evidence="4 10" id="KW-0378">Hydrolase</keyword>
<dbReference type="GO" id="GO:0046872">
    <property type="term" value="F:metal ion binding"/>
    <property type="evidence" value="ECO:0007669"/>
    <property type="project" value="UniProtKB-KW"/>
</dbReference>
<dbReference type="Proteomes" id="UP000427769">
    <property type="component" value="Chromosome"/>
</dbReference>